<feature type="transmembrane region" description="Helical" evidence="1">
    <location>
        <begin position="7"/>
        <end position="23"/>
    </location>
</feature>
<dbReference type="AlphaFoldDB" id="A0A143HHE5"/>
<geneLocation type="plasmid" evidence="3">
    <name>ppp9</name>
</geneLocation>
<keyword evidence="2" id="KW-0614">Plasmid</keyword>
<keyword evidence="1" id="KW-1133">Transmembrane helix</keyword>
<dbReference type="EMBL" id="CP014807">
    <property type="protein sequence ID" value="AMX01168.1"/>
    <property type="molecule type" value="Genomic_DNA"/>
</dbReference>
<accession>A0A143HHE5</accession>
<gene>
    <name evidence="2" type="ORF">ATY39_17240</name>
</gene>
<dbReference type="KEGG" id="rst:ATY39_17240"/>
<protein>
    <submittedName>
        <fullName evidence="2">Uncharacterized protein</fullName>
    </submittedName>
</protein>
<proteinExistence type="predicted"/>
<dbReference type="Proteomes" id="UP000076021">
    <property type="component" value="Plasmid pPP9"/>
</dbReference>
<dbReference type="RefSeq" id="WP_066792104.1">
    <property type="nucleotide sequence ID" value="NZ_CP014807.1"/>
</dbReference>
<evidence type="ECO:0000256" key="1">
    <source>
        <dbReference type="SAM" id="Phobius"/>
    </source>
</evidence>
<reference evidence="3" key="2">
    <citation type="submission" date="2016-03" db="EMBL/GenBank/DDBJ databases">
        <authorList>
            <person name="Ploux O."/>
        </authorList>
    </citation>
    <scope>NUCLEOTIDE SEQUENCE [LARGE SCALE GENOMIC DNA]</scope>
    <source>
        <strain evidence="3">PP9</strain>
        <plasmid evidence="3">Plasmid ppp9</plasmid>
    </source>
</reference>
<dbReference type="OrthoDB" id="2456659at2"/>
<name>A0A143HHE5_9BACL</name>
<keyword evidence="1" id="KW-0472">Membrane</keyword>
<feature type="transmembrane region" description="Helical" evidence="1">
    <location>
        <begin position="62"/>
        <end position="80"/>
    </location>
</feature>
<keyword evidence="1" id="KW-0812">Transmembrane</keyword>
<keyword evidence="3" id="KW-1185">Reference proteome</keyword>
<evidence type="ECO:0000313" key="2">
    <source>
        <dbReference type="EMBL" id="AMX01168.1"/>
    </source>
</evidence>
<reference evidence="2 3" key="1">
    <citation type="journal article" date="2016" name="Genome Announc.">
        <title>Whole-Genome Sequence of Rummeliibacillus stabekisii Strain PP9 Isolated from Antarctic Soil.</title>
        <authorList>
            <person name="da Mota F.F."/>
            <person name="Vollu R.E."/>
            <person name="Jurelevicius D."/>
            <person name="Seldin L."/>
        </authorList>
    </citation>
    <scope>NUCLEOTIDE SEQUENCE [LARGE SCALE GENOMIC DNA]</scope>
    <source>
        <strain evidence="2 3">PP9</strain>
        <plasmid evidence="3">Plasmid ppp9</plasmid>
    </source>
</reference>
<feature type="transmembrane region" description="Helical" evidence="1">
    <location>
        <begin position="29"/>
        <end position="46"/>
    </location>
</feature>
<evidence type="ECO:0000313" key="3">
    <source>
        <dbReference type="Proteomes" id="UP000076021"/>
    </source>
</evidence>
<organism evidence="2 3">
    <name type="scientific">Rummeliibacillus stabekisii</name>
    <dbReference type="NCBI Taxonomy" id="241244"/>
    <lineage>
        <taxon>Bacteria</taxon>
        <taxon>Bacillati</taxon>
        <taxon>Bacillota</taxon>
        <taxon>Bacilli</taxon>
        <taxon>Bacillales</taxon>
        <taxon>Caryophanaceae</taxon>
        <taxon>Rummeliibacillus</taxon>
    </lineage>
</organism>
<sequence length="81" mass="9746">MEKITFFAFNVILAIMLFFDFFLRGSNLIFAFSVILLVVVLLNYYFSRNEKFKWKIDKKHEALVEILIATFMMILIVVFYF</sequence>